<dbReference type="InterPro" id="IPR020568">
    <property type="entry name" value="Ribosomal_Su5_D2-typ_SF"/>
</dbReference>
<dbReference type="PANTHER" id="PTHR43527">
    <property type="entry name" value="4-DIPHOSPHOCYTIDYL-2-C-METHYL-D-ERYTHRITOL KINASE, CHLOROPLASTIC"/>
    <property type="match status" value="1"/>
</dbReference>
<dbReference type="GO" id="GO:0005524">
    <property type="term" value="F:ATP binding"/>
    <property type="evidence" value="ECO:0007669"/>
    <property type="project" value="UniProtKB-UniRule"/>
</dbReference>
<keyword evidence="4 9" id="KW-0808">Transferase</keyword>
<reference evidence="12 13" key="1">
    <citation type="submission" date="2019-08" db="EMBL/GenBank/DDBJ databases">
        <title>Selenomonas sp. mPRGC5 and Selenomonas sp. mPRGC8 isolated from ruminal fluid of dairy goat (Capra hircus).</title>
        <authorList>
            <person name="Poothong S."/>
            <person name="Nuengjamnong C."/>
            <person name="Tanasupawat S."/>
        </authorList>
    </citation>
    <scope>NUCLEOTIDE SEQUENCE [LARGE SCALE GENOMIC DNA]</scope>
    <source>
        <strain evidence="13">mPRGC5</strain>
    </source>
</reference>
<dbReference type="GO" id="GO:0016114">
    <property type="term" value="P:terpenoid biosynthetic process"/>
    <property type="evidence" value="ECO:0007669"/>
    <property type="project" value="UniProtKB-UniRule"/>
</dbReference>
<proteinExistence type="inferred from homology"/>
<dbReference type="HAMAP" id="MF_00061">
    <property type="entry name" value="IspE"/>
    <property type="match status" value="1"/>
</dbReference>
<sequence length="289" mass="31296">MVITVDGNAKINLTLDILGTRPDGYHEVAMVMQAISLHDTIEMEKTDGDITLSINVPWLRADEKNLAWRAAKLIKDEYGLQGGVAMKLVKRIPVAAGLAGGSTDAAAVLRGMNELYALNLSDETLCELGARLGSDIPFCLMGGTMLSTGRGEVLKRLPDMPATWVVLAKPRISVSTAWAYTNYDEHGAEKHPDNERIQQEIARGDRKAVAGLLCNVLESVTINKYDVISEYKQMMMEQGALASMMSGSGPTVFGLAESKASAEKIAAFLRENTDANVFVTRTVGMTKKS</sequence>
<evidence type="ECO:0000256" key="8">
    <source>
        <dbReference type="ARBA" id="ARBA00032554"/>
    </source>
</evidence>
<dbReference type="SUPFAM" id="SSF55060">
    <property type="entry name" value="GHMP Kinase, C-terminal domain"/>
    <property type="match status" value="1"/>
</dbReference>
<evidence type="ECO:0000313" key="13">
    <source>
        <dbReference type="Proteomes" id="UP000323646"/>
    </source>
</evidence>
<comment type="similarity">
    <text evidence="1 9">Belongs to the GHMP kinase family. IspE subfamily.</text>
</comment>
<keyword evidence="13" id="KW-1185">Reference proteome</keyword>
<feature type="binding site" evidence="9">
    <location>
        <begin position="93"/>
        <end position="103"/>
    </location>
    <ligand>
        <name>ATP</name>
        <dbReference type="ChEBI" id="CHEBI:30616"/>
    </ligand>
</feature>
<comment type="catalytic activity">
    <reaction evidence="9">
        <text>4-CDP-2-C-methyl-D-erythritol + ATP = 4-CDP-2-C-methyl-D-erythritol 2-phosphate + ADP + H(+)</text>
        <dbReference type="Rhea" id="RHEA:18437"/>
        <dbReference type="ChEBI" id="CHEBI:15378"/>
        <dbReference type="ChEBI" id="CHEBI:30616"/>
        <dbReference type="ChEBI" id="CHEBI:57823"/>
        <dbReference type="ChEBI" id="CHEBI:57919"/>
        <dbReference type="ChEBI" id="CHEBI:456216"/>
        <dbReference type="EC" id="2.7.1.148"/>
    </reaction>
</comment>
<dbReference type="NCBIfam" id="TIGR00154">
    <property type="entry name" value="ispE"/>
    <property type="match status" value="1"/>
</dbReference>
<dbReference type="PIRSF" id="PIRSF010376">
    <property type="entry name" value="IspE"/>
    <property type="match status" value="1"/>
</dbReference>
<evidence type="ECO:0000256" key="4">
    <source>
        <dbReference type="ARBA" id="ARBA00022679"/>
    </source>
</evidence>
<dbReference type="Gene3D" id="3.30.230.10">
    <property type="match status" value="1"/>
</dbReference>
<gene>
    <name evidence="9" type="primary">ispE</name>
    <name evidence="12" type="ORF">FZ040_07685</name>
</gene>
<evidence type="ECO:0000256" key="3">
    <source>
        <dbReference type="ARBA" id="ARBA00017473"/>
    </source>
</evidence>
<feature type="domain" description="GHMP kinase C-terminal" evidence="11">
    <location>
        <begin position="199"/>
        <end position="272"/>
    </location>
</feature>
<evidence type="ECO:0000256" key="6">
    <source>
        <dbReference type="ARBA" id="ARBA00022777"/>
    </source>
</evidence>
<organism evidence="12 13">
    <name type="scientific">Selenomonas ruminis</name>
    <dbReference type="NCBI Taxonomy" id="2593411"/>
    <lineage>
        <taxon>Bacteria</taxon>
        <taxon>Bacillati</taxon>
        <taxon>Bacillota</taxon>
        <taxon>Negativicutes</taxon>
        <taxon>Selenomonadales</taxon>
        <taxon>Selenomonadaceae</taxon>
        <taxon>Selenomonas</taxon>
    </lineage>
</organism>
<comment type="caution">
    <text evidence="12">The sequence shown here is derived from an EMBL/GenBank/DDBJ whole genome shotgun (WGS) entry which is preliminary data.</text>
</comment>
<dbReference type="UniPathway" id="UPA00056">
    <property type="reaction ID" value="UER00094"/>
</dbReference>
<evidence type="ECO:0000256" key="2">
    <source>
        <dbReference type="ARBA" id="ARBA00012052"/>
    </source>
</evidence>
<feature type="domain" description="GHMP kinase N-terminal" evidence="10">
    <location>
        <begin position="65"/>
        <end position="143"/>
    </location>
</feature>
<dbReference type="InterPro" id="IPR004424">
    <property type="entry name" value="IspE"/>
</dbReference>
<protein>
    <recommendedName>
        <fullName evidence="3 9">4-diphosphocytidyl-2-C-methyl-D-erythritol kinase</fullName>
        <shortName evidence="9">CMK</shortName>
        <ecNumber evidence="2 9">2.7.1.148</ecNumber>
    </recommendedName>
    <alternativeName>
        <fullName evidence="8 9">4-(cytidine-5'-diphospho)-2-C-methyl-D-erythritol kinase</fullName>
    </alternativeName>
</protein>
<name>A0A5D6W4Y6_9FIRM</name>
<dbReference type="EC" id="2.7.1.148" evidence="2 9"/>
<dbReference type="SUPFAM" id="SSF54211">
    <property type="entry name" value="Ribosomal protein S5 domain 2-like"/>
    <property type="match status" value="1"/>
</dbReference>
<accession>A0A5D6W4Y6</accession>
<evidence type="ECO:0000256" key="9">
    <source>
        <dbReference type="HAMAP-Rule" id="MF_00061"/>
    </source>
</evidence>
<keyword evidence="5 9" id="KW-0547">Nucleotide-binding</keyword>
<evidence type="ECO:0000259" key="11">
    <source>
        <dbReference type="Pfam" id="PF08544"/>
    </source>
</evidence>
<keyword evidence="9" id="KW-0414">Isoprene biosynthesis</keyword>
<comment type="pathway">
    <text evidence="9">Isoprenoid biosynthesis; isopentenyl diphosphate biosynthesis via DXP pathway; isopentenyl diphosphate from 1-deoxy-D-xylulose 5-phosphate: step 3/6.</text>
</comment>
<dbReference type="InterPro" id="IPR013750">
    <property type="entry name" value="GHMP_kinase_C_dom"/>
</dbReference>
<evidence type="ECO:0000256" key="7">
    <source>
        <dbReference type="ARBA" id="ARBA00022840"/>
    </source>
</evidence>
<dbReference type="OrthoDB" id="9809438at2"/>
<dbReference type="EMBL" id="VTOY01000005">
    <property type="protein sequence ID" value="TYZ22522.1"/>
    <property type="molecule type" value="Genomic_DNA"/>
</dbReference>
<keyword evidence="6 9" id="KW-0418">Kinase</keyword>
<dbReference type="Proteomes" id="UP000323646">
    <property type="component" value="Unassembled WGS sequence"/>
</dbReference>
<dbReference type="PANTHER" id="PTHR43527:SF2">
    <property type="entry name" value="4-DIPHOSPHOCYTIDYL-2-C-METHYL-D-ERYTHRITOL KINASE, CHLOROPLASTIC"/>
    <property type="match status" value="1"/>
</dbReference>
<dbReference type="InterPro" id="IPR014721">
    <property type="entry name" value="Ribsml_uS5_D2-typ_fold_subgr"/>
</dbReference>
<dbReference type="AlphaFoldDB" id="A0A5D6W4Y6"/>
<feature type="active site" evidence="9">
    <location>
        <position position="135"/>
    </location>
</feature>
<dbReference type="Gene3D" id="3.30.70.890">
    <property type="entry name" value="GHMP kinase, C-terminal domain"/>
    <property type="match status" value="1"/>
</dbReference>
<evidence type="ECO:0000256" key="5">
    <source>
        <dbReference type="ARBA" id="ARBA00022741"/>
    </source>
</evidence>
<keyword evidence="7 9" id="KW-0067">ATP-binding</keyword>
<feature type="active site" evidence="9">
    <location>
        <position position="10"/>
    </location>
</feature>
<comment type="function">
    <text evidence="9">Catalyzes the phosphorylation of the position 2 hydroxy group of 4-diphosphocytidyl-2C-methyl-D-erythritol.</text>
</comment>
<dbReference type="GO" id="GO:0019288">
    <property type="term" value="P:isopentenyl diphosphate biosynthetic process, methylerythritol 4-phosphate pathway"/>
    <property type="evidence" value="ECO:0007669"/>
    <property type="project" value="UniProtKB-UniRule"/>
</dbReference>
<dbReference type="InterPro" id="IPR036554">
    <property type="entry name" value="GHMP_kinase_C_sf"/>
</dbReference>
<dbReference type="GO" id="GO:0050515">
    <property type="term" value="F:4-(cytidine 5'-diphospho)-2-C-methyl-D-erythritol kinase activity"/>
    <property type="evidence" value="ECO:0007669"/>
    <property type="project" value="UniProtKB-UniRule"/>
</dbReference>
<evidence type="ECO:0000313" key="12">
    <source>
        <dbReference type="EMBL" id="TYZ22522.1"/>
    </source>
</evidence>
<evidence type="ECO:0000256" key="1">
    <source>
        <dbReference type="ARBA" id="ARBA00009684"/>
    </source>
</evidence>
<dbReference type="InterPro" id="IPR006204">
    <property type="entry name" value="GHMP_kinase_N_dom"/>
</dbReference>
<dbReference type="Pfam" id="PF00288">
    <property type="entry name" value="GHMP_kinases_N"/>
    <property type="match status" value="1"/>
</dbReference>
<evidence type="ECO:0000259" key="10">
    <source>
        <dbReference type="Pfam" id="PF00288"/>
    </source>
</evidence>
<dbReference type="Pfam" id="PF08544">
    <property type="entry name" value="GHMP_kinases_C"/>
    <property type="match status" value="1"/>
</dbReference>